<dbReference type="SUPFAM" id="SSF55909">
    <property type="entry name" value="Pentein"/>
    <property type="match status" value="1"/>
</dbReference>
<dbReference type="RefSeq" id="WP_125055028.1">
    <property type="nucleotide sequence ID" value="NZ_BHZD01000001.1"/>
</dbReference>
<evidence type="ECO:0000313" key="3">
    <source>
        <dbReference type="EMBL" id="GCD44057.1"/>
    </source>
</evidence>
<evidence type="ECO:0000256" key="2">
    <source>
        <dbReference type="SAM" id="MobiDB-lite"/>
    </source>
</evidence>
<dbReference type="PANTHER" id="PTHR31377">
    <property type="entry name" value="AGMATINE DEIMINASE-RELATED"/>
    <property type="match status" value="1"/>
</dbReference>
<reference evidence="3 4" key="1">
    <citation type="submission" date="2018-11" db="EMBL/GenBank/DDBJ databases">
        <title>Whole genome sequence of Streptomyces paromomycinus NBRC 15454(T).</title>
        <authorList>
            <person name="Komaki H."/>
            <person name="Tamura T."/>
        </authorList>
    </citation>
    <scope>NUCLEOTIDE SEQUENCE [LARGE SCALE GENOMIC DNA]</scope>
    <source>
        <strain evidence="3 4">NBRC 15454</strain>
    </source>
</reference>
<comment type="caution">
    <text evidence="3">The sequence shown here is derived from an EMBL/GenBank/DDBJ whole genome shotgun (WGS) entry which is preliminary data.</text>
</comment>
<dbReference type="InterPro" id="IPR006311">
    <property type="entry name" value="TAT_signal"/>
</dbReference>
<sequence>MNRPRRLLTRRGLLGLGGLGALAGTGFAYAAWGPRPPGSSRPSGASGPSGHATPATAAVPARMPAEWRPHAATYLAWPPADSLWKDQAPAAQRDIARLARTLAEYEPVALLAGPEEEERARRACGTAIEIVPVPVDDLWIRDTGPVFVIRPGASPGPGLAGVDLHFNGWGGKQRHPRDAQVAGRLLGHGETTRIDAGIVAEGGSVEVDGEGTLLATESSLVNTNRNPGRTRTGIERELKRVLGVTRVIWLAGVRGADITDCHVDTVARFVEPGIVALNRPWHGDGPDVWTRVYEQARGVLAQARDARGRRLEIVEIVEPDPYAIGDRGEEFLSSYLNYYVANGVVVLPRFGDRRADDRAAGVLRDLHPGRDIRQIPIDAVGEGGGGIHCATQQLPRVP</sequence>
<dbReference type="AlphaFoldDB" id="A0A401W403"/>
<dbReference type="GO" id="GO:0004668">
    <property type="term" value="F:protein-arginine deiminase activity"/>
    <property type="evidence" value="ECO:0007669"/>
    <property type="project" value="InterPro"/>
</dbReference>
<feature type="region of interest" description="Disordered" evidence="2">
    <location>
        <begin position="34"/>
        <end position="57"/>
    </location>
</feature>
<dbReference type="Gene3D" id="3.75.10.10">
    <property type="entry name" value="L-arginine/glycine Amidinotransferase, Chain A"/>
    <property type="match status" value="1"/>
</dbReference>
<name>A0A401W403_STREY</name>
<dbReference type="InterPro" id="IPR007466">
    <property type="entry name" value="Peptidyl-Arg-deiminase_porph"/>
</dbReference>
<dbReference type="GO" id="GO:0047632">
    <property type="term" value="F:agmatine deiminase activity"/>
    <property type="evidence" value="ECO:0007669"/>
    <property type="project" value="TreeGrafter"/>
</dbReference>
<dbReference type="Pfam" id="PF04371">
    <property type="entry name" value="PAD_porph"/>
    <property type="match status" value="1"/>
</dbReference>
<organism evidence="3 4">
    <name type="scientific">Streptomyces paromomycinus</name>
    <name type="common">Streptomyces rimosus subsp. paromomycinus</name>
    <dbReference type="NCBI Taxonomy" id="92743"/>
    <lineage>
        <taxon>Bacteria</taxon>
        <taxon>Bacillati</taxon>
        <taxon>Actinomycetota</taxon>
        <taxon>Actinomycetes</taxon>
        <taxon>Kitasatosporales</taxon>
        <taxon>Streptomycetaceae</taxon>
        <taxon>Streptomyces</taxon>
    </lineage>
</organism>
<proteinExistence type="predicted"/>
<dbReference type="Proteomes" id="UP000286746">
    <property type="component" value="Unassembled WGS sequence"/>
</dbReference>
<gene>
    <name evidence="3" type="ORF">GKJPGBOP_03744</name>
</gene>
<evidence type="ECO:0000256" key="1">
    <source>
        <dbReference type="ARBA" id="ARBA00022801"/>
    </source>
</evidence>
<dbReference type="PROSITE" id="PS51318">
    <property type="entry name" value="TAT"/>
    <property type="match status" value="1"/>
</dbReference>
<dbReference type="EMBL" id="BHZD01000001">
    <property type="protein sequence ID" value="GCD44057.1"/>
    <property type="molecule type" value="Genomic_DNA"/>
</dbReference>
<keyword evidence="4" id="KW-1185">Reference proteome</keyword>
<protein>
    <submittedName>
        <fullName evidence="3">Porphyromonas-type peptidyl-arginine deiminase</fullName>
    </submittedName>
</protein>
<keyword evidence="1" id="KW-0378">Hydrolase</keyword>
<dbReference type="GO" id="GO:0009446">
    <property type="term" value="P:putrescine biosynthetic process"/>
    <property type="evidence" value="ECO:0007669"/>
    <property type="project" value="InterPro"/>
</dbReference>
<dbReference type="PANTHER" id="PTHR31377:SF0">
    <property type="entry name" value="AGMATINE DEIMINASE-RELATED"/>
    <property type="match status" value="1"/>
</dbReference>
<accession>A0A401W403</accession>
<evidence type="ECO:0000313" key="4">
    <source>
        <dbReference type="Proteomes" id="UP000286746"/>
    </source>
</evidence>
<feature type="compositionally biased region" description="Low complexity" evidence="2">
    <location>
        <begin position="40"/>
        <end position="50"/>
    </location>
</feature>